<comment type="caution">
    <text evidence="1">The sequence shown here is derived from an EMBL/GenBank/DDBJ whole genome shotgun (WGS) entry which is preliminary data.</text>
</comment>
<reference evidence="1" key="1">
    <citation type="journal article" date="2019" name="Sci. Rep.">
        <title>Draft genome of Tanacetum cinerariifolium, the natural source of mosquito coil.</title>
        <authorList>
            <person name="Yamashiro T."/>
            <person name="Shiraishi A."/>
            <person name="Satake H."/>
            <person name="Nakayama K."/>
        </authorList>
    </citation>
    <scope>NUCLEOTIDE SEQUENCE</scope>
</reference>
<feature type="non-terminal residue" evidence="1">
    <location>
        <position position="33"/>
    </location>
</feature>
<evidence type="ECO:0000313" key="1">
    <source>
        <dbReference type="EMBL" id="GFC97762.1"/>
    </source>
</evidence>
<dbReference type="AlphaFoldDB" id="A0A699SJL9"/>
<name>A0A699SJL9_TANCI</name>
<gene>
    <name evidence="1" type="ORF">Tci_869732</name>
</gene>
<protein>
    <submittedName>
        <fullName evidence="1">Uncharacterized protein</fullName>
    </submittedName>
</protein>
<sequence>MTVTMPEKRGWDGGDSCAIGMKCVFWAVKSGYF</sequence>
<organism evidence="1">
    <name type="scientific">Tanacetum cinerariifolium</name>
    <name type="common">Dalmatian daisy</name>
    <name type="synonym">Chrysanthemum cinerariifolium</name>
    <dbReference type="NCBI Taxonomy" id="118510"/>
    <lineage>
        <taxon>Eukaryota</taxon>
        <taxon>Viridiplantae</taxon>
        <taxon>Streptophyta</taxon>
        <taxon>Embryophyta</taxon>
        <taxon>Tracheophyta</taxon>
        <taxon>Spermatophyta</taxon>
        <taxon>Magnoliopsida</taxon>
        <taxon>eudicotyledons</taxon>
        <taxon>Gunneridae</taxon>
        <taxon>Pentapetalae</taxon>
        <taxon>asterids</taxon>
        <taxon>campanulids</taxon>
        <taxon>Asterales</taxon>
        <taxon>Asteraceae</taxon>
        <taxon>Asteroideae</taxon>
        <taxon>Anthemideae</taxon>
        <taxon>Anthemidinae</taxon>
        <taxon>Tanacetum</taxon>
    </lineage>
</organism>
<dbReference type="EMBL" id="BKCJ011168102">
    <property type="protein sequence ID" value="GFC97762.1"/>
    <property type="molecule type" value="Genomic_DNA"/>
</dbReference>
<proteinExistence type="predicted"/>
<accession>A0A699SJL9</accession>